<name>A0A2K2FJ31_9CLOT</name>
<evidence type="ECO:0000259" key="2">
    <source>
        <dbReference type="Pfam" id="PF01464"/>
    </source>
</evidence>
<dbReference type="Proteomes" id="UP000236151">
    <property type="component" value="Unassembled WGS sequence"/>
</dbReference>
<gene>
    <name evidence="3" type="ORF">CDQ84_04590</name>
</gene>
<proteinExistence type="inferred from homology"/>
<dbReference type="AlphaFoldDB" id="A0A2K2FJ31"/>
<evidence type="ECO:0000313" key="4">
    <source>
        <dbReference type="Proteomes" id="UP000236151"/>
    </source>
</evidence>
<reference evidence="3 4" key="1">
    <citation type="submission" date="2017-06" db="EMBL/GenBank/DDBJ databases">
        <title>Investigating the central metabolism of Clostridium thermosuccinogenes.</title>
        <authorList>
            <person name="Koendjbiharie J.G."/>
            <person name="van Kranenburg R."/>
        </authorList>
    </citation>
    <scope>NUCLEOTIDE SEQUENCE [LARGE SCALE GENOMIC DNA]</scope>
    <source>
        <strain evidence="3 4">DSM 5806</strain>
    </source>
</reference>
<dbReference type="SUPFAM" id="SSF53955">
    <property type="entry name" value="Lysozyme-like"/>
    <property type="match status" value="1"/>
</dbReference>
<evidence type="ECO:0000256" key="1">
    <source>
        <dbReference type="ARBA" id="ARBA00007734"/>
    </source>
</evidence>
<accession>A0A2K2FJ31</accession>
<comment type="similarity">
    <text evidence="1">Belongs to the transglycosylase Slt family.</text>
</comment>
<dbReference type="Gene3D" id="1.10.530.10">
    <property type="match status" value="1"/>
</dbReference>
<dbReference type="RefSeq" id="WP_103080622.1">
    <property type="nucleotide sequence ID" value="NZ_CP021850.1"/>
</dbReference>
<dbReference type="InterPro" id="IPR000189">
    <property type="entry name" value="Transglyc_AS"/>
</dbReference>
<organism evidence="3 4">
    <name type="scientific">Clostridium thermosuccinogenes</name>
    <dbReference type="NCBI Taxonomy" id="84032"/>
    <lineage>
        <taxon>Bacteria</taxon>
        <taxon>Bacillati</taxon>
        <taxon>Bacillota</taxon>
        <taxon>Clostridia</taxon>
        <taxon>Eubacteriales</taxon>
        <taxon>Clostridiaceae</taxon>
        <taxon>Clostridium</taxon>
    </lineage>
</organism>
<comment type="caution">
    <text evidence="3">The sequence shown here is derived from an EMBL/GenBank/DDBJ whole genome shotgun (WGS) entry which is preliminary data.</text>
</comment>
<dbReference type="CDD" id="cd16896">
    <property type="entry name" value="LT_Slt70-like"/>
    <property type="match status" value="1"/>
</dbReference>
<dbReference type="InterPro" id="IPR023346">
    <property type="entry name" value="Lysozyme-like_dom_sf"/>
</dbReference>
<evidence type="ECO:0000313" key="3">
    <source>
        <dbReference type="EMBL" id="PNU00787.1"/>
    </source>
</evidence>
<dbReference type="GO" id="GO:0008933">
    <property type="term" value="F:peptidoglycan lytic transglycosylase activity"/>
    <property type="evidence" value="ECO:0007669"/>
    <property type="project" value="InterPro"/>
</dbReference>
<protein>
    <recommendedName>
        <fullName evidence="2">Transglycosylase SLT domain-containing protein</fullName>
    </recommendedName>
</protein>
<dbReference type="PANTHER" id="PTHR37423">
    <property type="entry name" value="SOLUBLE LYTIC MUREIN TRANSGLYCOSYLASE-RELATED"/>
    <property type="match status" value="1"/>
</dbReference>
<dbReference type="PROSITE" id="PS00922">
    <property type="entry name" value="TRANSGLYCOSYLASE"/>
    <property type="match status" value="1"/>
</dbReference>
<dbReference type="Pfam" id="PF01464">
    <property type="entry name" value="SLT"/>
    <property type="match status" value="1"/>
</dbReference>
<dbReference type="InterPro" id="IPR008258">
    <property type="entry name" value="Transglycosylase_SLT_dom_1"/>
</dbReference>
<keyword evidence="4" id="KW-1185">Reference proteome</keyword>
<dbReference type="EMBL" id="NIOJ01000007">
    <property type="protein sequence ID" value="PNU00787.1"/>
    <property type="molecule type" value="Genomic_DNA"/>
</dbReference>
<dbReference type="GO" id="GO:0016020">
    <property type="term" value="C:membrane"/>
    <property type="evidence" value="ECO:0007669"/>
    <property type="project" value="InterPro"/>
</dbReference>
<sequence length="147" mass="16886">MYAKENGIDPYLVFSIIKAESNFDPDATSSRNARGLMQVTDKTGAWAAEKLGMDDFVTDDLYRPDANIKIGCWYIRQLMREFGSNINLVIAAYNAGSGNVSSWLKDEELSRNGEELVRIPFKETDNYLKRVIKYYKMYQKLYAKRGN</sequence>
<feature type="domain" description="Transglycosylase SLT" evidence="2">
    <location>
        <begin position="2"/>
        <end position="107"/>
    </location>
</feature>
<dbReference type="PANTHER" id="PTHR37423:SF2">
    <property type="entry name" value="MEMBRANE-BOUND LYTIC MUREIN TRANSGLYCOSYLASE C"/>
    <property type="match status" value="1"/>
</dbReference>
<dbReference type="KEGG" id="cthd:CDO33_06600"/>
<dbReference type="GO" id="GO:0000270">
    <property type="term" value="P:peptidoglycan metabolic process"/>
    <property type="evidence" value="ECO:0007669"/>
    <property type="project" value="InterPro"/>
</dbReference>